<dbReference type="InterPro" id="IPR011990">
    <property type="entry name" value="TPR-like_helical_dom_sf"/>
</dbReference>
<proteinExistence type="inferred from homology"/>
<evidence type="ECO:0000256" key="1">
    <source>
        <dbReference type="ARBA" id="ARBA00007626"/>
    </source>
</evidence>
<dbReference type="Pfam" id="PF13041">
    <property type="entry name" value="PPR_2"/>
    <property type="match status" value="2"/>
</dbReference>
<keyword evidence="2" id="KW-0677">Repeat</keyword>
<evidence type="ECO:0000313" key="5">
    <source>
        <dbReference type="EMBL" id="KAJ0960889.1"/>
    </source>
</evidence>
<dbReference type="InterPro" id="IPR002885">
    <property type="entry name" value="PPR_rpt"/>
</dbReference>
<evidence type="ECO:0008006" key="7">
    <source>
        <dbReference type="Google" id="ProtNLM"/>
    </source>
</evidence>
<feature type="region of interest" description="Disordered" evidence="4">
    <location>
        <begin position="1"/>
        <end position="33"/>
    </location>
</feature>
<evidence type="ECO:0000256" key="4">
    <source>
        <dbReference type="SAM" id="MobiDB-lite"/>
    </source>
</evidence>
<sequence>MSLIAEPSGPQPRSLPPRRLPQHYPLIRRPSLRRHHQPMVTRPSYLHRLMKFSITASVAHRPQIYSSGGCPRWEMVPSPKKVPNVYSKLIKCHQSPNLYARNVLIHAFCKMGLLDMALKVVREGEVDVVSYNTVIWGFCDYGMVESGLGFLSEMFKRGVGMDTISCNTLLKGLCDKGLLDEAESLMKMFVQCGIGRDVIGCNTLLNGYCKLGPMSEAMALVERMKGVNISPDIISYNTLLDEKTTQFKESPSSSITSIL</sequence>
<evidence type="ECO:0000256" key="3">
    <source>
        <dbReference type="PROSITE-ProRule" id="PRU00708"/>
    </source>
</evidence>
<name>A0A9D5H2L6_9LILI</name>
<accession>A0A9D5H2L6</accession>
<dbReference type="EMBL" id="JAGGNH010000054">
    <property type="protein sequence ID" value="KAJ0960889.1"/>
    <property type="molecule type" value="Genomic_DNA"/>
</dbReference>
<feature type="repeat" description="PPR" evidence="3">
    <location>
        <begin position="197"/>
        <end position="231"/>
    </location>
</feature>
<evidence type="ECO:0000313" key="6">
    <source>
        <dbReference type="Proteomes" id="UP001085076"/>
    </source>
</evidence>
<reference evidence="5 6" key="1">
    <citation type="journal article" date="2022" name="Hortic Res">
        <title>The genome of Dioscorea zingiberensis sheds light on the biosynthesis, origin and evolution of the medicinally important diosgenin saponins.</title>
        <authorList>
            <person name="Li Y."/>
            <person name="Tan C."/>
            <person name="Li Z."/>
            <person name="Guo J."/>
            <person name="Li S."/>
            <person name="Chen X."/>
            <person name="Wang C."/>
            <person name="Dai X."/>
            <person name="Yang H."/>
            <person name="Song W."/>
            <person name="Hou L."/>
            <person name="Xu J."/>
            <person name="Tong Z."/>
            <person name="Xu A."/>
            <person name="Yuan X."/>
            <person name="Wang W."/>
            <person name="Yang Q."/>
            <person name="Chen L."/>
            <person name="Sun Z."/>
            <person name="Wang K."/>
            <person name="Pan B."/>
            <person name="Chen J."/>
            <person name="Bao Y."/>
            <person name="Liu F."/>
            <person name="Qi X."/>
            <person name="Gang D.R."/>
            <person name="Wen J."/>
            <person name="Li J."/>
        </authorList>
    </citation>
    <scope>NUCLEOTIDE SEQUENCE [LARGE SCALE GENOMIC DNA]</scope>
    <source>
        <strain evidence="5">Dzin_1.0</strain>
    </source>
</reference>
<feature type="repeat" description="PPR" evidence="3">
    <location>
        <begin position="162"/>
        <end position="196"/>
    </location>
</feature>
<feature type="repeat" description="PPR" evidence="3">
    <location>
        <begin position="127"/>
        <end position="161"/>
    </location>
</feature>
<protein>
    <recommendedName>
        <fullName evidence="7">Pentatricopeptide repeat-containing protein</fullName>
    </recommendedName>
</protein>
<dbReference type="InterPro" id="IPR050872">
    <property type="entry name" value="PPR_P_subfamily"/>
</dbReference>
<dbReference type="PANTHER" id="PTHR46128:SF211">
    <property type="entry name" value="PENTACOTRIPEPTIDE-REPEAT REGION OF PRORP DOMAIN-CONTAINING PROTEIN"/>
    <property type="match status" value="1"/>
</dbReference>
<dbReference type="AlphaFoldDB" id="A0A9D5H2L6"/>
<dbReference type="Pfam" id="PF01535">
    <property type="entry name" value="PPR"/>
    <property type="match status" value="1"/>
</dbReference>
<organism evidence="5 6">
    <name type="scientific">Dioscorea zingiberensis</name>
    <dbReference type="NCBI Taxonomy" id="325984"/>
    <lineage>
        <taxon>Eukaryota</taxon>
        <taxon>Viridiplantae</taxon>
        <taxon>Streptophyta</taxon>
        <taxon>Embryophyta</taxon>
        <taxon>Tracheophyta</taxon>
        <taxon>Spermatophyta</taxon>
        <taxon>Magnoliopsida</taxon>
        <taxon>Liliopsida</taxon>
        <taxon>Dioscoreales</taxon>
        <taxon>Dioscoreaceae</taxon>
        <taxon>Dioscorea</taxon>
    </lineage>
</organism>
<dbReference type="NCBIfam" id="TIGR00756">
    <property type="entry name" value="PPR"/>
    <property type="match status" value="3"/>
</dbReference>
<gene>
    <name evidence="5" type="ORF">J5N97_001239</name>
</gene>
<dbReference type="Gene3D" id="1.25.40.10">
    <property type="entry name" value="Tetratricopeptide repeat domain"/>
    <property type="match status" value="2"/>
</dbReference>
<dbReference type="OrthoDB" id="185373at2759"/>
<comment type="similarity">
    <text evidence="1">Belongs to the PPR family. P subfamily.</text>
</comment>
<evidence type="ECO:0000256" key="2">
    <source>
        <dbReference type="ARBA" id="ARBA00022737"/>
    </source>
</evidence>
<dbReference type="PROSITE" id="PS51375">
    <property type="entry name" value="PPR"/>
    <property type="match status" value="3"/>
</dbReference>
<dbReference type="Proteomes" id="UP001085076">
    <property type="component" value="Unassembled WGS sequence"/>
</dbReference>
<feature type="compositionally biased region" description="Pro residues" evidence="4">
    <location>
        <begin position="9"/>
        <end position="19"/>
    </location>
</feature>
<keyword evidence="6" id="KW-1185">Reference proteome</keyword>
<comment type="caution">
    <text evidence="5">The sequence shown here is derived from an EMBL/GenBank/DDBJ whole genome shotgun (WGS) entry which is preliminary data.</text>
</comment>
<dbReference type="PANTHER" id="PTHR46128">
    <property type="entry name" value="MITOCHONDRIAL GROUP I INTRON SPLICING FACTOR CCM1"/>
    <property type="match status" value="1"/>
</dbReference>